<dbReference type="PANTHER" id="PTHR38222">
    <property type="entry name" value="TFIIS N-TERMINAL DOMAIN-CONTAINING PROTEIN"/>
    <property type="match status" value="1"/>
</dbReference>
<accession>A0ABC8S6K7</accession>
<dbReference type="PANTHER" id="PTHR38222:SF1">
    <property type="entry name" value="TFIIS N-TERMINAL DOMAIN-CONTAINING PROTEIN"/>
    <property type="match status" value="1"/>
</dbReference>
<feature type="region of interest" description="Disordered" evidence="1">
    <location>
        <begin position="43"/>
        <end position="63"/>
    </location>
</feature>
<dbReference type="EMBL" id="CAUOFW020002059">
    <property type="protein sequence ID" value="CAK9150834.1"/>
    <property type="molecule type" value="Genomic_DNA"/>
</dbReference>
<comment type="caution">
    <text evidence="2">The sequence shown here is derived from an EMBL/GenBank/DDBJ whole genome shotgun (WGS) entry which is preliminary data.</text>
</comment>
<evidence type="ECO:0000256" key="1">
    <source>
        <dbReference type="SAM" id="MobiDB-lite"/>
    </source>
</evidence>
<evidence type="ECO:0000313" key="3">
    <source>
        <dbReference type="Proteomes" id="UP001642360"/>
    </source>
</evidence>
<protein>
    <submittedName>
        <fullName evidence="2">Uncharacterized protein</fullName>
    </submittedName>
</protein>
<reference evidence="2 3" key="1">
    <citation type="submission" date="2024-02" db="EMBL/GenBank/DDBJ databases">
        <authorList>
            <person name="Vignale AGUSTIN F."/>
            <person name="Sosa J E."/>
            <person name="Modenutti C."/>
        </authorList>
    </citation>
    <scope>NUCLEOTIDE SEQUENCE [LARGE SCALE GENOMIC DNA]</scope>
</reference>
<feature type="compositionally biased region" description="Low complexity" evidence="1">
    <location>
        <begin position="44"/>
        <end position="59"/>
    </location>
</feature>
<organism evidence="2 3">
    <name type="scientific">Ilex paraguariensis</name>
    <name type="common">yerba mate</name>
    <dbReference type="NCBI Taxonomy" id="185542"/>
    <lineage>
        <taxon>Eukaryota</taxon>
        <taxon>Viridiplantae</taxon>
        <taxon>Streptophyta</taxon>
        <taxon>Embryophyta</taxon>
        <taxon>Tracheophyta</taxon>
        <taxon>Spermatophyta</taxon>
        <taxon>Magnoliopsida</taxon>
        <taxon>eudicotyledons</taxon>
        <taxon>Gunneridae</taxon>
        <taxon>Pentapetalae</taxon>
        <taxon>asterids</taxon>
        <taxon>campanulids</taxon>
        <taxon>Aquifoliales</taxon>
        <taxon>Aquifoliaceae</taxon>
        <taxon>Ilex</taxon>
    </lineage>
</organism>
<dbReference type="AlphaFoldDB" id="A0ABC8S6K7"/>
<evidence type="ECO:0000313" key="2">
    <source>
        <dbReference type="EMBL" id="CAK9150834.1"/>
    </source>
</evidence>
<name>A0ABC8S6K7_9AQUA</name>
<keyword evidence="3" id="KW-1185">Reference proteome</keyword>
<proteinExistence type="predicted"/>
<dbReference type="Proteomes" id="UP001642360">
    <property type="component" value="Unassembled WGS sequence"/>
</dbReference>
<sequence length="100" mass="10619">MKNISKYQAFNHLQSISVKKMSGLVDIWTSKVAKLRNNKGEAEATVSSSGSVPTSPGASQVNLEEERSTLGILSPIFAKLSPAAICSDTSVSMLVDCFSP</sequence>
<gene>
    <name evidence="2" type="ORF">ILEXP_LOCUS18985</name>
</gene>